<dbReference type="FunCoup" id="A0A286UBP6">
    <property type="interactions" value="282"/>
</dbReference>
<dbReference type="GO" id="GO:0005737">
    <property type="term" value="C:cytoplasm"/>
    <property type="evidence" value="ECO:0007669"/>
    <property type="project" value="UniProtKB-SubCell"/>
</dbReference>
<organism evidence="15 16">
    <name type="scientific">Pyrrhoderma noxium</name>
    <dbReference type="NCBI Taxonomy" id="2282107"/>
    <lineage>
        <taxon>Eukaryota</taxon>
        <taxon>Fungi</taxon>
        <taxon>Dikarya</taxon>
        <taxon>Basidiomycota</taxon>
        <taxon>Agaricomycotina</taxon>
        <taxon>Agaricomycetes</taxon>
        <taxon>Hymenochaetales</taxon>
        <taxon>Hymenochaetaceae</taxon>
        <taxon>Pyrrhoderma</taxon>
    </lineage>
</organism>
<dbReference type="UniPathway" id="UPA00120">
    <property type="reaction ID" value="UER00203"/>
</dbReference>
<dbReference type="Pfam" id="PF01817">
    <property type="entry name" value="CM_2"/>
    <property type="match status" value="1"/>
</dbReference>
<dbReference type="PANTHER" id="PTHR21145">
    <property type="entry name" value="CHORISMATE MUTASE"/>
    <property type="match status" value="1"/>
</dbReference>
<dbReference type="InterPro" id="IPR037039">
    <property type="entry name" value="CM_AroQ_sf_eucaryotic"/>
</dbReference>
<keyword evidence="9 13" id="KW-0057">Aromatic amino acid biosynthesis</keyword>
<comment type="caution">
    <text evidence="15">The sequence shown here is derived from an EMBL/GenBank/DDBJ whole genome shotgun (WGS) entry which is preliminary data.</text>
</comment>
<reference evidence="15 16" key="1">
    <citation type="journal article" date="2017" name="Mol. Ecol.">
        <title>Comparative and population genomic landscape of Phellinus noxius: A hypervariable fungus causing root rot in trees.</title>
        <authorList>
            <person name="Chung C.L."/>
            <person name="Lee T.J."/>
            <person name="Akiba M."/>
            <person name="Lee H.H."/>
            <person name="Kuo T.H."/>
            <person name="Liu D."/>
            <person name="Ke H.M."/>
            <person name="Yokoi T."/>
            <person name="Roa M.B."/>
            <person name="Lu M.J."/>
            <person name="Chang Y.Y."/>
            <person name="Ann P.J."/>
            <person name="Tsai J.N."/>
            <person name="Chen C.Y."/>
            <person name="Tzean S.S."/>
            <person name="Ota Y."/>
            <person name="Hattori T."/>
            <person name="Sahashi N."/>
            <person name="Liou R.F."/>
            <person name="Kikuchi T."/>
            <person name="Tsai I.J."/>
        </authorList>
    </citation>
    <scope>NUCLEOTIDE SEQUENCE [LARGE SCALE GENOMIC DNA]</scope>
    <source>
        <strain evidence="15 16">FFPRI411160</strain>
    </source>
</reference>
<evidence type="ECO:0000256" key="2">
    <source>
        <dbReference type="ARBA" id="ARBA00004817"/>
    </source>
</evidence>
<dbReference type="NCBIfam" id="TIGR01802">
    <property type="entry name" value="CM_pl-yst"/>
    <property type="match status" value="1"/>
</dbReference>
<dbReference type="AlphaFoldDB" id="A0A286UBP6"/>
<evidence type="ECO:0000256" key="10">
    <source>
        <dbReference type="ARBA" id="ARBA00023222"/>
    </source>
</evidence>
<comment type="pathway">
    <text evidence="2">Metabolic intermediate biosynthesis; prephenate biosynthesis; prephenate from chorismate: step 1/1.</text>
</comment>
<accession>A0A286UBP6</accession>
<dbReference type="InterPro" id="IPR002701">
    <property type="entry name" value="CM_II_prokaryot"/>
</dbReference>
<comment type="subcellular location">
    <subcellularLocation>
        <location evidence="1">Cytoplasm</location>
    </subcellularLocation>
</comment>
<evidence type="ECO:0000256" key="9">
    <source>
        <dbReference type="ARBA" id="ARBA00023141"/>
    </source>
</evidence>
<dbReference type="InterPro" id="IPR008238">
    <property type="entry name" value="Chorismate_mutase_AroQ_euk"/>
</dbReference>
<dbReference type="GO" id="GO:0004106">
    <property type="term" value="F:chorismate mutase activity"/>
    <property type="evidence" value="ECO:0007669"/>
    <property type="project" value="UniProtKB-UniRule"/>
</dbReference>
<evidence type="ECO:0000256" key="13">
    <source>
        <dbReference type="PIRNR" id="PIRNR017318"/>
    </source>
</evidence>
<evidence type="ECO:0000256" key="12">
    <source>
        <dbReference type="ARBA" id="ARBA00023979"/>
    </source>
</evidence>
<gene>
    <name evidence="15" type="ORF">PNOK_0705400</name>
</gene>
<keyword evidence="8 13" id="KW-0028">Amino-acid biosynthesis</keyword>
<evidence type="ECO:0000256" key="1">
    <source>
        <dbReference type="ARBA" id="ARBA00004496"/>
    </source>
</evidence>
<keyword evidence="11 13" id="KW-0413">Isomerase</keyword>
<protein>
    <recommendedName>
        <fullName evidence="5 13">Chorismate mutase</fullName>
        <ecNumber evidence="4 13">5.4.99.5</ecNumber>
    </recommendedName>
</protein>
<dbReference type="Gene3D" id="1.10.590.10">
    <property type="entry name" value="Chorismate mutase, AroQ class superfamily, eukaryotic"/>
    <property type="match status" value="1"/>
</dbReference>
<dbReference type="OrthoDB" id="191918at2759"/>
<evidence type="ECO:0000256" key="3">
    <source>
        <dbReference type="ARBA" id="ARBA00011738"/>
    </source>
</evidence>
<evidence type="ECO:0000256" key="4">
    <source>
        <dbReference type="ARBA" id="ARBA00012404"/>
    </source>
</evidence>
<dbReference type="GO" id="GO:0006571">
    <property type="term" value="P:tyrosine biosynthetic process"/>
    <property type="evidence" value="ECO:0007669"/>
    <property type="project" value="UniProtKB-KW"/>
</dbReference>
<proteinExistence type="predicted"/>
<evidence type="ECO:0000256" key="6">
    <source>
        <dbReference type="ARBA" id="ARBA00022490"/>
    </source>
</evidence>
<evidence type="ECO:0000313" key="15">
    <source>
        <dbReference type="EMBL" id="PAV16990.1"/>
    </source>
</evidence>
<keyword evidence="6" id="KW-0963">Cytoplasm</keyword>
<keyword evidence="16" id="KW-1185">Reference proteome</keyword>
<dbReference type="STRING" id="2282107.A0A286UBP6"/>
<dbReference type="PANTHER" id="PTHR21145:SF12">
    <property type="entry name" value="CHORISMATE MUTASE"/>
    <property type="match status" value="1"/>
</dbReference>
<keyword evidence="7" id="KW-0827">Tyrosine biosynthesis</keyword>
<dbReference type="GO" id="GO:0046417">
    <property type="term" value="P:chorismate metabolic process"/>
    <property type="evidence" value="ECO:0007669"/>
    <property type="project" value="InterPro"/>
</dbReference>
<evidence type="ECO:0000256" key="5">
    <source>
        <dbReference type="ARBA" id="ARBA00020296"/>
    </source>
</evidence>
<keyword evidence="10" id="KW-0584">Phenylalanine biosynthesis</keyword>
<dbReference type="InterPro" id="IPR036263">
    <property type="entry name" value="Chorismate_II_sf"/>
</dbReference>
<evidence type="ECO:0000256" key="8">
    <source>
        <dbReference type="ARBA" id="ARBA00022605"/>
    </source>
</evidence>
<dbReference type="EC" id="5.4.99.5" evidence="4 13"/>
<comment type="catalytic activity">
    <reaction evidence="12">
        <text>chorismate = prephenate</text>
        <dbReference type="Rhea" id="RHEA:13897"/>
        <dbReference type="ChEBI" id="CHEBI:29748"/>
        <dbReference type="ChEBI" id="CHEBI:29934"/>
        <dbReference type="EC" id="5.4.99.5"/>
    </reaction>
    <physiologicalReaction direction="left-to-right" evidence="12">
        <dbReference type="Rhea" id="RHEA:13898"/>
    </physiologicalReaction>
</comment>
<feature type="domain" description="Chorismate mutase" evidence="14">
    <location>
        <begin position="160"/>
        <end position="276"/>
    </location>
</feature>
<dbReference type="InParanoid" id="A0A286UBP6"/>
<evidence type="ECO:0000256" key="11">
    <source>
        <dbReference type="ARBA" id="ARBA00023235"/>
    </source>
</evidence>
<evidence type="ECO:0000313" key="16">
    <source>
        <dbReference type="Proteomes" id="UP000217199"/>
    </source>
</evidence>
<dbReference type="EMBL" id="NBII01000007">
    <property type="protein sequence ID" value="PAV16990.1"/>
    <property type="molecule type" value="Genomic_DNA"/>
</dbReference>
<comment type="subunit">
    <text evidence="3">Homodimer.</text>
</comment>
<name>A0A286UBP6_9AGAM</name>
<dbReference type="Proteomes" id="UP000217199">
    <property type="component" value="Unassembled WGS sequence"/>
</dbReference>
<dbReference type="FunFam" id="1.10.590.10:FF:000002">
    <property type="entry name" value="Chorismate mutase"/>
    <property type="match status" value="1"/>
</dbReference>
<sequence>MQQNFMTGGDPLSLERIRSVLIRLEDTIIFSLIERAQFAHNPRIYERGGVKELQEIGFEGSWFDWFLKETESFHAKARRYTSPDEYPFTPATELPKPLLPALQYPSLLHSNTVNVNPSIKSLYIRSIVPRITKLATLQLSAARRAQGVIGDAEYEDDGNYGSTATIDVEVLQALSKRVHYGKFVSESKFREDPAAFIPHILNPDREALAGLITKPEVERKLLHRVRNKARIYGQEVGVDGQPILSSPSEAKEGKIDVETVVDLYEHYIIPLTKEVEVDYLLQRLNGLSKDEIEALMYLSI</sequence>
<dbReference type="SUPFAM" id="SSF48600">
    <property type="entry name" value="Chorismate mutase II"/>
    <property type="match status" value="1"/>
</dbReference>
<dbReference type="PIRSF" id="PIRSF017318">
    <property type="entry name" value="Chor_mut_AroQ_eu"/>
    <property type="match status" value="1"/>
</dbReference>
<evidence type="ECO:0000259" key="14">
    <source>
        <dbReference type="Pfam" id="PF01817"/>
    </source>
</evidence>
<dbReference type="PROSITE" id="PS51169">
    <property type="entry name" value="CHORISMATE_MUT_3"/>
    <property type="match status" value="1"/>
</dbReference>
<evidence type="ECO:0000256" key="7">
    <source>
        <dbReference type="ARBA" id="ARBA00022498"/>
    </source>
</evidence>
<dbReference type="GO" id="GO:0009094">
    <property type="term" value="P:L-phenylalanine biosynthetic process"/>
    <property type="evidence" value="ECO:0007669"/>
    <property type="project" value="UniProtKB-KW"/>
</dbReference>